<name>A0A8H7UN60_9FUNG</name>
<dbReference type="NCBIfam" id="TIGR00745">
    <property type="entry name" value="apbA_panE"/>
    <property type="match status" value="1"/>
</dbReference>
<evidence type="ECO:0000313" key="10">
    <source>
        <dbReference type="EMBL" id="KAG2189350.1"/>
    </source>
</evidence>
<gene>
    <name evidence="10" type="ORF">INT44_004492</name>
</gene>
<dbReference type="InterPro" id="IPR008927">
    <property type="entry name" value="6-PGluconate_DH-like_C_sf"/>
</dbReference>
<evidence type="ECO:0000259" key="8">
    <source>
        <dbReference type="Pfam" id="PF02558"/>
    </source>
</evidence>
<dbReference type="EMBL" id="JAEPRA010000001">
    <property type="protein sequence ID" value="KAG2189350.1"/>
    <property type="molecule type" value="Genomic_DNA"/>
</dbReference>
<dbReference type="InterPro" id="IPR003710">
    <property type="entry name" value="ApbA"/>
</dbReference>
<dbReference type="Pfam" id="PF02558">
    <property type="entry name" value="ApbA"/>
    <property type="match status" value="1"/>
</dbReference>
<sequence length="305" mass="33274">MSRFHVVGAGAIGCLVSVLLAENGHHVTLIVRHADLCPLFNGIRYTKSGQQPKLITAGVSVELASQTSTIENLIITTKAQDTTAALTSIKHRWIPSTTALFLENGMAWKESLDASGIPATPANVAVGVNKHGVERSGHFEIVHHNWEGGMDMAAMPSDQGKTVNVLKELTTIPDMNAKLLAWDALMDRKIEKLVVNACINPLTAILKIPNGQLLDRPDAMSLMRSVCSEAAQVFDHKQADHLFNQVQQVCRDTNHNSSSMLQDVRNARPTEIDAINGWLCRQANGKNIQLPVNQTLVQLIKAMSK</sequence>
<dbReference type="GO" id="GO:0050661">
    <property type="term" value="F:NADP binding"/>
    <property type="evidence" value="ECO:0007669"/>
    <property type="project" value="TreeGrafter"/>
</dbReference>
<comment type="similarity">
    <text evidence="1 6">Belongs to the ketopantoate reductase family.</text>
</comment>
<keyword evidence="3 6" id="KW-0521">NADP</keyword>
<feature type="domain" description="Ketopantoate reductase C-terminal" evidence="9">
    <location>
        <begin position="185"/>
        <end position="303"/>
    </location>
</feature>
<feature type="chain" id="PRO_5034089814" description="2-dehydropantoate 2-reductase" evidence="7">
    <location>
        <begin position="22"/>
        <end position="305"/>
    </location>
</feature>
<evidence type="ECO:0000259" key="9">
    <source>
        <dbReference type="Pfam" id="PF08546"/>
    </source>
</evidence>
<dbReference type="PANTHER" id="PTHR43765:SF2">
    <property type="entry name" value="2-DEHYDROPANTOATE 2-REDUCTASE"/>
    <property type="match status" value="1"/>
</dbReference>
<dbReference type="EC" id="1.1.1.169" evidence="2 6"/>
<dbReference type="SUPFAM" id="SSF48179">
    <property type="entry name" value="6-phosphogluconate dehydrogenase C-terminal domain-like"/>
    <property type="match status" value="1"/>
</dbReference>
<reference evidence="10" key="1">
    <citation type="submission" date="2020-12" db="EMBL/GenBank/DDBJ databases">
        <title>Metabolic potential, ecology and presence of endohyphal bacteria is reflected in genomic diversity of Mucoromycotina.</title>
        <authorList>
            <person name="Muszewska A."/>
            <person name="Okrasinska A."/>
            <person name="Steczkiewicz K."/>
            <person name="Drgas O."/>
            <person name="Orlowska M."/>
            <person name="Perlinska-Lenart U."/>
            <person name="Aleksandrzak-Piekarczyk T."/>
            <person name="Szatraj K."/>
            <person name="Zielenkiewicz U."/>
            <person name="Pilsyk S."/>
            <person name="Malc E."/>
            <person name="Mieczkowski P."/>
            <person name="Kruszewska J.S."/>
            <person name="Biernat P."/>
            <person name="Pawlowska J."/>
        </authorList>
    </citation>
    <scope>NUCLEOTIDE SEQUENCE</scope>
    <source>
        <strain evidence="10">WA0000051536</strain>
    </source>
</reference>
<evidence type="ECO:0000256" key="5">
    <source>
        <dbReference type="ARBA" id="ARBA00032024"/>
    </source>
</evidence>
<dbReference type="InterPro" id="IPR036291">
    <property type="entry name" value="NAD(P)-bd_dom_sf"/>
</dbReference>
<keyword evidence="11" id="KW-1185">Reference proteome</keyword>
<feature type="signal peptide" evidence="7">
    <location>
        <begin position="1"/>
        <end position="21"/>
    </location>
</feature>
<dbReference type="SUPFAM" id="SSF51735">
    <property type="entry name" value="NAD(P)-binding Rossmann-fold domains"/>
    <property type="match status" value="1"/>
</dbReference>
<evidence type="ECO:0000256" key="1">
    <source>
        <dbReference type="ARBA" id="ARBA00007870"/>
    </source>
</evidence>
<dbReference type="PANTHER" id="PTHR43765">
    <property type="entry name" value="2-DEHYDROPANTOATE 2-REDUCTASE-RELATED"/>
    <property type="match status" value="1"/>
</dbReference>
<evidence type="ECO:0000256" key="6">
    <source>
        <dbReference type="RuleBase" id="RU362068"/>
    </source>
</evidence>
<dbReference type="GO" id="GO:0008677">
    <property type="term" value="F:2-dehydropantoate 2-reductase activity"/>
    <property type="evidence" value="ECO:0007669"/>
    <property type="project" value="UniProtKB-EC"/>
</dbReference>
<dbReference type="Proteomes" id="UP000612746">
    <property type="component" value="Unassembled WGS sequence"/>
</dbReference>
<organism evidence="10 11">
    <name type="scientific">Umbelopsis vinacea</name>
    <dbReference type="NCBI Taxonomy" id="44442"/>
    <lineage>
        <taxon>Eukaryota</taxon>
        <taxon>Fungi</taxon>
        <taxon>Fungi incertae sedis</taxon>
        <taxon>Mucoromycota</taxon>
        <taxon>Mucoromycotina</taxon>
        <taxon>Umbelopsidomycetes</taxon>
        <taxon>Umbelopsidales</taxon>
        <taxon>Umbelopsidaceae</taxon>
        <taxon>Umbelopsis</taxon>
    </lineage>
</organism>
<protein>
    <recommendedName>
        <fullName evidence="2 6">2-dehydropantoate 2-reductase</fullName>
        <ecNumber evidence="2 6">1.1.1.169</ecNumber>
    </recommendedName>
    <alternativeName>
        <fullName evidence="5 6">Ketopantoate reductase</fullName>
    </alternativeName>
</protein>
<comment type="caution">
    <text evidence="10">The sequence shown here is derived from an EMBL/GenBank/DDBJ whole genome shotgun (WGS) entry which is preliminary data.</text>
</comment>
<evidence type="ECO:0000256" key="2">
    <source>
        <dbReference type="ARBA" id="ARBA00013014"/>
    </source>
</evidence>
<evidence type="ECO:0000256" key="7">
    <source>
        <dbReference type="SAM" id="SignalP"/>
    </source>
</evidence>
<dbReference type="InterPro" id="IPR050838">
    <property type="entry name" value="Ketopantoate_reductase"/>
</dbReference>
<evidence type="ECO:0000256" key="3">
    <source>
        <dbReference type="ARBA" id="ARBA00022857"/>
    </source>
</evidence>
<feature type="domain" description="Ketopantoate reductase N-terminal" evidence="8">
    <location>
        <begin position="4"/>
        <end position="155"/>
    </location>
</feature>
<comment type="catalytic activity">
    <reaction evidence="6">
        <text>(R)-pantoate + NADP(+) = 2-dehydropantoate + NADPH + H(+)</text>
        <dbReference type="Rhea" id="RHEA:16233"/>
        <dbReference type="ChEBI" id="CHEBI:11561"/>
        <dbReference type="ChEBI" id="CHEBI:15378"/>
        <dbReference type="ChEBI" id="CHEBI:15980"/>
        <dbReference type="ChEBI" id="CHEBI:57783"/>
        <dbReference type="ChEBI" id="CHEBI:58349"/>
        <dbReference type="EC" id="1.1.1.169"/>
    </reaction>
</comment>
<dbReference type="AlphaFoldDB" id="A0A8H7UN60"/>
<proteinExistence type="inferred from homology"/>
<dbReference type="Pfam" id="PF08546">
    <property type="entry name" value="ApbA_C"/>
    <property type="match status" value="1"/>
</dbReference>
<evidence type="ECO:0000313" key="11">
    <source>
        <dbReference type="Proteomes" id="UP000612746"/>
    </source>
</evidence>
<dbReference type="InterPro" id="IPR013328">
    <property type="entry name" value="6PGD_dom2"/>
</dbReference>
<keyword evidence="7" id="KW-0732">Signal</keyword>
<keyword evidence="4 6" id="KW-0560">Oxidoreductase</keyword>
<dbReference type="GO" id="GO:0015940">
    <property type="term" value="P:pantothenate biosynthetic process"/>
    <property type="evidence" value="ECO:0007669"/>
    <property type="project" value="InterPro"/>
</dbReference>
<dbReference type="InterPro" id="IPR013332">
    <property type="entry name" value="KPR_N"/>
</dbReference>
<dbReference type="InterPro" id="IPR013752">
    <property type="entry name" value="KPA_reductase"/>
</dbReference>
<comment type="function">
    <text evidence="6">Catalyzes the NADPH-dependent reduction of ketopantoate into pantoic acid.</text>
</comment>
<dbReference type="OrthoDB" id="73846at2759"/>
<evidence type="ECO:0000256" key="4">
    <source>
        <dbReference type="ARBA" id="ARBA00023002"/>
    </source>
</evidence>
<dbReference type="GO" id="GO:0005739">
    <property type="term" value="C:mitochondrion"/>
    <property type="evidence" value="ECO:0007669"/>
    <property type="project" value="TreeGrafter"/>
</dbReference>
<dbReference type="Gene3D" id="3.40.50.720">
    <property type="entry name" value="NAD(P)-binding Rossmann-like Domain"/>
    <property type="match status" value="1"/>
</dbReference>
<dbReference type="Gene3D" id="1.10.1040.10">
    <property type="entry name" value="N-(1-d-carboxylethyl)-l-norvaline Dehydrogenase, domain 2"/>
    <property type="match status" value="1"/>
</dbReference>
<accession>A0A8H7UN60</accession>